<dbReference type="Proteomes" id="UP000031843">
    <property type="component" value="Chromosome main"/>
</dbReference>
<dbReference type="AlphaFoldDB" id="A0A0C4Y7K9"/>
<evidence type="ECO:0000313" key="1">
    <source>
        <dbReference type="EMBL" id="AJG18948.1"/>
    </source>
</evidence>
<reference evidence="1 2" key="1">
    <citation type="journal article" date="2015" name="Genome Announc.">
        <title>Complete Genome Sequence of Cupriavidus basilensis 4G11, Isolated from the Oak Ridge Field Research Center Site.</title>
        <authorList>
            <person name="Ray J."/>
            <person name="Waters R.J."/>
            <person name="Skerker J.M."/>
            <person name="Kuehl J.V."/>
            <person name="Price M.N."/>
            <person name="Huang J."/>
            <person name="Chakraborty R."/>
            <person name="Arkin A.P."/>
            <person name="Deutschbauer A."/>
        </authorList>
    </citation>
    <scope>NUCLEOTIDE SEQUENCE [LARGE SCALE GENOMIC DNA]</scope>
    <source>
        <strain evidence="1">4G11</strain>
    </source>
</reference>
<evidence type="ECO:0000313" key="2">
    <source>
        <dbReference type="Proteomes" id="UP000031843"/>
    </source>
</evidence>
<proteinExistence type="predicted"/>
<organism evidence="1 2">
    <name type="scientific">Cupriavidus basilensis</name>
    <dbReference type="NCBI Taxonomy" id="68895"/>
    <lineage>
        <taxon>Bacteria</taxon>
        <taxon>Pseudomonadati</taxon>
        <taxon>Pseudomonadota</taxon>
        <taxon>Betaproteobacteria</taxon>
        <taxon>Burkholderiales</taxon>
        <taxon>Burkholderiaceae</taxon>
        <taxon>Cupriavidus</taxon>
    </lineage>
</organism>
<dbReference type="KEGG" id="cbw:RR42_m1550"/>
<accession>A0A0C4Y7K9</accession>
<sequence length="65" mass="6880">MRAAAAAKTAIVYARAHAAQPPPESASGCKAESVRADVFYRARRGVGPARRPALIALHRTTPLAR</sequence>
<protein>
    <submittedName>
        <fullName evidence="1">Uncharacterized protein</fullName>
    </submittedName>
</protein>
<gene>
    <name evidence="1" type="ORF">RR42_m1550</name>
</gene>
<keyword evidence="2" id="KW-1185">Reference proteome</keyword>
<dbReference type="EMBL" id="CP010536">
    <property type="protein sequence ID" value="AJG18948.1"/>
    <property type="molecule type" value="Genomic_DNA"/>
</dbReference>
<name>A0A0C4Y7K9_9BURK</name>